<dbReference type="InterPro" id="IPR009097">
    <property type="entry name" value="Cyclic_Pdiesterase"/>
</dbReference>
<dbReference type="SUPFAM" id="SSF55144">
    <property type="entry name" value="LigT-like"/>
    <property type="match status" value="1"/>
</dbReference>
<dbReference type="OrthoDB" id="3251213at2"/>
<accession>A0A1Q5PY23</accession>
<dbReference type="AlphaFoldDB" id="A0A1Q5PY23"/>
<gene>
    <name evidence="1" type="ORF">BSZ40_02300</name>
</gene>
<dbReference type="Gene3D" id="3.90.1140.10">
    <property type="entry name" value="Cyclic phosphodiesterase"/>
    <property type="match status" value="1"/>
</dbReference>
<dbReference type="RefSeq" id="WP_073822928.1">
    <property type="nucleotide sequence ID" value="NZ_JAUNKL010000043.1"/>
</dbReference>
<evidence type="ECO:0000313" key="1">
    <source>
        <dbReference type="EMBL" id="OKL52335.1"/>
    </source>
</evidence>
<dbReference type="STRING" id="52770.BSZ40_02300"/>
<comment type="caution">
    <text evidence="1">The sequence shown here is derived from an EMBL/GenBank/DDBJ whole genome shotgun (WGS) entry which is preliminary data.</text>
</comment>
<dbReference type="InParanoid" id="A0A1Q5PY23"/>
<protein>
    <recommendedName>
        <fullName evidence="3">2'-5' RNA ligase family protein</fullName>
    </recommendedName>
</protein>
<dbReference type="EMBL" id="MQVS01000002">
    <property type="protein sequence ID" value="OKL52335.1"/>
    <property type="molecule type" value="Genomic_DNA"/>
</dbReference>
<dbReference type="Proteomes" id="UP000185612">
    <property type="component" value="Unassembled WGS sequence"/>
</dbReference>
<keyword evidence="2" id="KW-1185">Reference proteome</keyword>
<proteinExistence type="predicted"/>
<evidence type="ECO:0008006" key="3">
    <source>
        <dbReference type="Google" id="ProtNLM"/>
    </source>
</evidence>
<evidence type="ECO:0000313" key="2">
    <source>
        <dbReference type="Proteomes" id="UP000185612"/>
    </source>
</evidence>
<name>A0A1Q5PY23_9ACTO</name>
<sequence length="235" mass="25334">MSDWRRESLAAFAARIGAFAADSVPHDFAVNPAVAEKVAAETGRFLPFFGNTTAYLLPASAQEYVARLADTLHARHGEHLAAPLPPALAHVTLHDLRASSQLAAVAADVFRDGPALGVAVAAARALGPVRCRLTYVFNLVNTSVVVGLQAVDEAAHRRLLAARDCVSHLVPHPHFTPHLTLAYYRSGPVAPEFPPALAATLRELSLKVRDYEVELLPELLHGLHFSSMATYWPVC</sequence>
<organism evidence="1 2">
    <name type="scientific">Buchananella hordeovulneris</name>
    <dbReference type="NCBI Taxonomy" id="52770"/>
    <lineage>
        <taxon>Bacteria</taxon>
        <taxon>Bacillati</taxon>
        <taxon>Actinomycetota</taxon>
        <taxon>Actinomycetes</taxon>
        <taxon>Actinomycetales</taxon>
        <taxon>Actinomycetaceae</taxon>
        <taxon>Buchananella</taxon>
    </lineage>
</organism>
<reference evidence="2" key="1">
    <citation type="submission" date="2016-12" db="EMBL/GenBank/DDBJ databases">
        <authorList>
            <person name="Meng X."/>
        </authorList>
    </citation>
    <scope>NUCLEOTIDE SEQUENCE [LARGE SCALE GENOMIC DNA]</scope>
    <source>
        <strain evidence="2">DSM 20732</strain>
    </source>
</reference>